<name>A0A0V7ZKC2_9CYAN</name>
<proteinExistence type="predicted"/>
<evidence type="ECO:0000313" key="1">
    <source>
        <dbReference type="EMBL" id="KST65045.1"/>
    </source>
</evidence>
<keyword evidence="2" id="KW-1185">Reference proteome</keyword>
<dbReference type="RefSeq" id="WP_027844888.1">
    <property type="nucleotide sequence ID" value="NZ_LMTZ01000113.1"/>
</dbReference>
<evidence type="ECO:0000313" key="2">
    <source>
        <dbReference type="Proteomes" id="UP000053372"/>
    </source>
</evidence>
<dbReference type="AlphaFoldDB" id="A0A0V7ZKC2"/>
<dbReference type="InterPro" id="IPR054664">
    <property type="entry name" value="Alr0857-like"/>
</dbReference>
<gene>
    <name evidence="1" type="ORF">BC008_19770</name>
</gene>
<dbReference type="EMBL" id="LMTZ01000113">
    <property type="protein sequence ID" value="KST65045.1"/>
    <property type="molecule type" value="Genomic_DNA"/>
</dbReference>
<dbReference type="NCBIfam" id="NF045647">
    <property type="entry name" value="alr0857_fam"/>
    <property type="match status" value="1"/>
</dbReference>
<dbReference type="Proteomes" id="UP000053372">
    <property type="component" value="Unassembled WGS sequence"/>
</dbReference>
<sequence length="120" mass="13952">MLKLTYTENNFNLERLDESLEKWVNIRVTLAIRSNTPIHLESSSASFLLAGEYVPQVFNLEQENRVELYRCDEDLVEVVLEGLWLTSDPESEVGIFVTNLEESTELLFEQMQQNLQLCHT</sequence>
<protein>
    <submittedName>
        <fullName evidence="1">Uncharacterized protein</fullName>
    </submittedName>
</protein>
<comment type="caution">
    <text evidence="1">The sequence shown here is derived from an EMBL/GenBank/DDBJ whole genome shotgun (WGS) entry which is preliminary data.</text>
</comment>
<reference evidence="1 2" key="1">
    <citation type="journal article" date="2015" name="Genome Announc.">
        <title>Draft Genome of the Euendolithic (true boring) Cyanobacterium Mastigocoleus testarum strain BC008.</title>
        <authorList>
            <person name="Guida B.S."/>
            <person name="Garcia-Pichel F."/>
        </authorList>
    </citation>
    <scope>NUCLEOTIDE SEQUENCE [LARGE SCALE GENOMIC DNA]</scope>
    <source>
        <strain evidence="1 2">BC008</strain>
    </source>
</reference>
<dbReference type="OrthoDB" id="530474at2"/>
<accession>A0A0V7ZKC2</accession>
<organism evidence="1 2">
    <name type="scientific">Mastigocoleus testarum BC008</name>
    <dbReference type="NCBI Taxonomy" id="371196"/>
    <lineage>
        <taxon>Bacteria</taxon>
        <taxon>Bacillati</taxon>
        <taxon>Cyanobacteriota</taxon>
        <taxon>Cyanophyceae</taxon>
        <taxon>Nostocales</taxon>
        <taxon>Hapalosiphonaceae</taxon>
        <taxon>Mastigocoleus</taxon>
    </lineage>
</organism>